<keyword evidence="1" id="KW-0812">Transmembrane</keyword>
<feature type="transmembrane region" description="Helical" evidence="1">
    <location>
        <begin position="397"/>
        <end position="417"/>
    </location>
</feature>
<name>A0A2J9PMI2_9LACT</name>
<dbReference type="Proteomes" id="UP000192813">
    <property type="component" value="Unassembled WGS sequence"/>
</dbReference>
<reference evidence="3" key="1">
    <citation type="submission" date="2017-12" db="EMBL/GenBank/DDBJ databases">
        <title>FDA dAtabase for Regulatory Grade micrObial Sequences (FDA-ARGOS): Supporting development and validation of Infectious Disease Dx tests.</title>
        <authorList>
            <person name="Hoffmann M."/>
            <person name="Allard M."/>
            <person name="Evans P."/>
            <person name="Brown E."/>
            <person name="Tallon L."/>
            <person name="Sadzewicz L."/>
            <person name="Sengamalay N."/>
            <person name="Ott S."/>
            <person name="Godinez A."/>
            <person name="Nagaraj S."/>
            <person name="Vavikolanu K."/>
            <person name="Aluvathingal J."/>
            <person name="Nadendla S."/>
            <person name="Sichtig H."/>
        </authorList>
    </citation>
    <scope>NUCLEOTIDE SEQUENCE [LARGE SCALE GENOMIC DNA]</scope>
    <source>
        <strain evidence="3">FDAARGOS_249</strain>
    </source>
</reference>
<feature type="transmembrane region" description="Helical" evidence="1">
    <location>
        <begin position="164"/>
        <end position="184"/>
    </location>
</feature>
<dbReference type="RefSeq" id="WP_083068586.1">
    <property type="nucleotide sequence ID" value="NZ_NBTM02000001.1"/>
</dbReference>
<feature type="transmembrane region" description="Helical" evidence="1">
    <location>
        <begin position="204"/>
        <end position="225"/>
    </location>
</feature>
<feature type="transmembrane region" description="Helical" evidence="1">
    <location>
        <begin position="119"/>
        <end position="143"/>
    </location>
</feature>
<keyword evidence="1" id="KW-0472">Membrane</keyword>
<gene>
    <name evidence="2" type="ORF">A6J77_004605</name>
</gene>
<dbReference type="EMBL" id="NBTM02000001">
    <property type="protein sequence ID" value="PNL91538.1"/>
    <property type="molecule type" value="Genomic_DNA"/>
</dbReference>
<dbReference type="GO" id="GO:0005886">
    <property type="term" value="C:plasma membrane"/>
    <property type="evidence" value="ECO:0007669"/>
    <property type="project" value="TreeGrafter"/>
</dbReference>
<dbReference type="GO" id="GO:0006814">
    <property type="term" value="P:sodium ion transport"/>
    <property type="evidence" value="ECO:0007669"/>
    <property type="project" value="InterPro"/>
</dbReference>
<feature type="transmembrane region" description="Helical" evidence="1">
    <location>
        <begin position="344"/>
        <end position="368"/>
    </location>
</feature>
<evidence type="ECO:0000313" key="3">
    <source>
        <dbReference type="Proteomes" id="UP000192813"/>
    </source>
</evidence>
<feature type="transmembrane region" description="Helical" evidence="1">
    <location>
        <begin position="96"/>
        <end position="113"/>
    </location>
</feature>
<dbReference type="PANTHER" id="PTHR11328:SF24">
    <property type="entry name" value="MAJOR FACILITATOR SUPERFAMILY (MFS) PROFILE DOMAIN-CONTAINING PROTEIN"/>
    <property type="match status" value="1"/>
</dbReference>
<dbReference type="Pfam" id="PF13347">
    <property type="entry name" value="MFS_2"/>
    <property type="match status" value="1"/>
</dbReference>
<feature type="transmembrane region" description="Helical" evidence="1">
    <location>
        <begin position="437"/>
        <end position="458"/>
    </location>
</feature>
<feature type="transmembrane region" description="Helical" evidence="1">
    <location>
        <begin position="289"/>
        <end position="308"/>
    </location>
</feature>
<proteinExistence type="predicted"/>
<feature type="transmembrane region" description="Helical" evidence="1">
    <location>
        <begin position="320"/>
        <end position="338"/>
    </location>
</feature>
<sequence>MSNSYENSATMDATDKRPFGFRDIIGYFFGDFGCNLSYSVVTYYLTIFYVSYIGIEATHFAALMILTRVFDAVNDPLVGYFSDRIKPYKGNRYKPFILVGGPLLAIILAFMYFDTSSMGYGVQLAVCAISYVAWDFAYTLVNIPYGTLNSVVTDSSEGRTKLSTARSIGAGVAKLPVAIIPLIVYQNKVVDGQIVSQFQGQLMFPVMLGLGVVALISFFLLYSNVEERVQPDMAQIKNQPSIFKTFKTLFSNRALIAQIIAGTAQTIFIYSASQLHQMTLQVKYNDGSLFSWFTLIEIAPLAIGVLMITPLVRKFGKRQVIIVPLIGSLVIYGTMLLFPVENVYLWIGLMAVANMFTFGFQLLSWAMISDAIDYNEWKQGFRSDGSLYSSYIFCRKIGTAFSSAAVPLLIAFAAPSLELNNAATWTALNVSAIYNMSILFPLFGFALVFIAYLLVFNISKEDYHEMQKDLGHIIDNG</sequence>
<dbReference type="SUPFAM" id="SSF103473">
    <property type="entry name" value="MFS general substrate transporter"/>
    <property type="match status" value="1"/>
</dbReference>
<comment type="caution">
    <text evidence="2">The sequence shown here is derived from an EMBL/GenBank/DDBJ whole genome shotgun (WGS) entry which is preliminary data.</text>
</comment>
<accession>A0A2J9PMI2</accession>
<dbReference type="GO" id="GO:0008643">
    <property type="term" value="P:carbohydrate transport"/>
    <property type="evidence" value="ECO:0007669"/>
    <property type="project" value="InterPro"/>
</dbReference>
<organism evidence="2 3">
    <name type="scientific">Aerococcus viridans</name>
    <dbReference type="NCBI Taxonomy" id="1377"/>
    <lineage>
        <taxon>Bacteria</taxon>
        <taxon>Bacillati</taxon>
        <taxon>Bacillota</taxon>
        <taxon>Bacilli</taxon>
        <taxon>Lactobacillales</taxon>
        <taxon>Aerococcaceae</taxon>
        <taxon>Aerococcus</taxon>
    </lineage>
</organism>
<keyword evidence="1" id="KW-1133">Transmembrane helix</keyword>
<feature type="transmembrane region" description="Helical" evidence="1">
    <location>
        <begin position="246"/>
        <end position="269"/>
    </location>
</feature>
<dbReference type="InterPro" id="IPR039672">
    <property type="entry name" value="MFS_2"/>
</dbReference>
<dbReference type="Gene3D" id="1.20.1250.20">
    <property type="entry name" value="MFS general substrate transporter like domains"/>
    <property type="match status" value="2"/>
</dbReference>
<dbReference type="AlphaFoldDB" id="A0A2J9PMI2"/>
<dbReference type="PANTHER" id="PTHR11328">
    <property type="entry name" value="MAJOR FACILITATOR SUPERFAMILY DOMAIN-CONTAINING PROTEIN"/>
    <property type="match status" value="1"/>
</dbReference>
<protein>
    <submittedName>
        <fullName evidence="2">MFS transporter</fullName>
    </submittedName>
</protein>
<dbReference type="GO" id="GO:0015293">
    <property type="term" value="F:symporter activity"/>
    <property type="evidence" value="ECO:0007669"/>
    <property type="project" value="InterPro"/>
</dbReference>
<dbReference type="NCBIfam" id="TIGR00792">
    <property type="entry name" value="gph"/>
    <property type="match status" value="1"/>
</dbReference>
<evidence type="ECO:0000256" key="1">
    <source>
        <dbReference type="SAM" id="Phobius"/>
    </source>
</evidence>
<dbReference type="InterPro" id="IPR036259">
    <property type="entry name" value="MFS_trans_sf"/>
</dbReference>
<feature type="transmembrane region" description="Helical" evidence="1">
    <location>
        <begin position="36"/>
        <end position="55"/>
    </location>
</feature>
<evidence type="ECO:0000313" key="2">
    <source>
        <dbReference type="EMBL" id="PNL91538.1"/>
    </source>
</evidence>
<dbReference type="InterPro" id="IPR001927">
    <property type="entry name" value="Na/Gal_symport"/>
</dbReference>